<keyword evidence="5" id="KW-0469">Meiosis</keyword>
<organism evidence="8 9">
    <name type="scientific">Zymoseptoria brevis</name>
    <dbReference type="NCBI Taxonomy" id="1047168"/>
    <lineage>
        <taxon>Eukaryota</taxon>
        <taxon>Fungi</taxon>
        <taxon>Dikarya</taxon>
        <taxon>Ascomycota</taxon>
        <taxon>Pezizomycotina</taxon>
        <taxon>Dothideomycetes</taxon>
        <taxon>Dothideomycetidae</taxon>
        <taxon>Mycosphaerellales</taxon>
        <taxon>Mycosphaerellaceae</taxon>
        <taxon>Zymoseptoria</taxon>
    </lineage>
</organism>
<dbReference type="GO" id="GO:0005694">
    <property type="term" value="C:chromosome"/>
    <property type="evidence" value="ECO:0007669"/>
    <property type="project" value="UniProtKB-SubCell"/>
</dbReference>
<dbReference type="PANTHER" id="PTHR48225">
    <property type="entry name" value="HORMA DOMAIN-CONTAINING PROTEIN 1"/>
    <property type="match status" value="1"/>
</dbReference>
<comment type="subcellular location">
    <subcellularLocation>
        <location evidence="2">Chromosome</location>
    </subcellularLocation>
    <subcellularLocation>
        <location evidence="1">Nucleus</location>
    </subcellularLocation>
</comment>
<dbReference type="Gene3D" id="3.30.40.10">
    <property type="entry name" value="Zinc/RING finger domain, C3HC4 (zinc finger)"/>
    <property type="match status" value="1"/>
</dbReference>
<dbReference type="SUPFAM" id="SSF57903">
    <property type="entry name" value="FYVE/PHD zinc finger"/>
    <property type="match status" value="1"/>
</dbReference>
<feature type="region of interest" description="Disordered" evidence="6">
    <location>
        <begin position="1"/>
        <end position="21"/>
    </location>
</feature>
<evidence type="ECO:0000313" key="8">
    <source>
        <dbReference type="EMBL" id="KJX94916.1"/>
    </source>
</evidence>
<keyword evidence="9" id="KW-1185">Reference proteome</keyword>
<keyword evidence="4" id="KW-0539">Nucleus</keyword>
<reference evidence="8 9" key="1">
    <citation type="submission" date="2015-03" db="EMBL/GenBank/DDBJ databases">
        <title>RNA-seq based gene annotation and comparative genomics of four Zymoseptoria species reveal species-specific pathogenicity related genes and transposable element activity.</title>
        <authorList>
            <person name="Grandaubert J."/>
            <person name="Bhattacharyya A."/>
            <person name="Stukenbrock E.H."/>
        </authorList>
    </citation>
    <scope>NUCLEOTIDE SEQUENCE [LARGE SCALE GENOMIC DNA]</scope>
    <source>
        <strain evidence="8 9">Zb18110</strain>
    </source>
</reference>
<dbReference type="GO" id="GO:0007130">
    <property type="term" value="P:synaptonemal complex assembly"/>
    <property type="evidence" value="ECO:0007669"/>
    <property type="project" value="TreeGrafter"/>
</dbReference>
<dbReference type="InterPro" id="IPR036570">
    <property type="entry name" value="HORMA_dom_sf"/>
</dbReference>
<evidence type="ECO:0000256" key="2">
    <source>
        <dbReference type="ARBA" id="ARBA00004286"/>
    </source>
</evidence>
<dbReference type="PROSITE" id="PS50815">
    <property type="entry name" value="HORMA"/>
    <property type="match status" value="1"/>
</dbReference>
<evidence type="ECO:0000259" key="7">
    <source>
        <dbReference type="PROSITE" id="PS50815"/>
    </source>
</evidence>
<dbReference type="InterPro" id="IPR011011">
    <property type="entry name" value="Znf_FYVE_PHD"/>
</dbReference>
<keyword evidence="3" id="KW-0158">Chromosome</keyword>
<feature type="compositionally biased region" description="Basic and acidic residues" evidence="6">
    <location>
        <begin position="342"/>
        <end position="356"/>
    </location>
</feature>
<dbReference type="Proteomes" id="UP000033647">
    <property type="component" value="Unassembled WGS sequence"/>
</dbReference>
<dbReference type="Pfam" id="PF02301">
    <property type="entry name" value="HORMA"/>
    <property type="match status" value="1"/>
</dbReference>
<dbReference type="InterPro" id="IPR013083">
    <property type="entry name" value="Znf_RING/FYVE/PHD"/>
</dbReference>
<evidence type="ECO:0000313" key="9">
    <source>
        <dbReference type="Proteomes" id="UP000033647"/>
    </source>
</evidence>
<feature type="region of interest" description="Disordered" evidence="6">
    <location>
        <begin position="332"/>
        <end position="362"/>
    </location>
</feature>
<dbReference type="OrthoDB" id="1928087at2759"/>
<comment type="caution">
    <text evidence="8">The sequence shown here is derived from an EMBL/GenBank/DDBJ whole genome shotgun (WGS) entry which is preliminary data.</text>
</comment>
<evidence type="ECO:0000256" key="4">
    <source>
        <dbReference type="ARBA" id="ARBA00023242"/>
    </source>
</evidence>
<accession>A0A0F4GC12</accession>
<dbReference type="STRING" id="1047168.A0A0F4GC12"/>
<evidence type="ECO:0000256" key="3">
    <source>
        <dbReference type="ARBA" id="ARBA00022454"/>
    </source>
</evidence>
<evidence type="ECO:0000256" key="6">
    <source>
        <dbReference type="SAM" id="MobiDB-lite"/>
    </source>
</evidence>
<name>A0A0F4GC12_9PEZI</name>
<evidence type="ECO:0000256" key="1">
    <source>
        <dbReference type="ARBA" id="ARBA00004123"/>
    </source>
</evidence>
<dbReference type="AlphaFoldDB" id="A0A0F4GC12"/>
<dbReference type="EMBL" id="LAFY01004109">
    <property type="protein sequence ID" value="KJX94916.1"/>
    <property type="molecule type" value="Genomic_DNA"/>
</dbReference>
<sequence>MPSVQMQKTRPAPPVTKTRLTQKQSQEIVQTLLLGGLSTLTWTREFFADKVFTSQFYPNHDRIPSYKDVSNGKLPQKKSTLPGTSMQVLQRHRSKRADLFLDWLEKGAFPALRQGTLHAVQVCVHLNSDDREQVVETYTFTIKYHTDESSGETLAGLEVDGPKGDPLTLEATSEAMQKMIRGITKLTEKLPSLPDKRYVSMSLFYADDDSEKYQPTGFEPSTTNELRFATANGWAKNTKGLENELHSAYHSATLKVSYLHDPALSDIVPSTYPTKLGYGDPISAQADIDISLPQEADAETVVSQTSNERQVSLPSTLGSDRGVDRLITQMETPLPTAAVAANRKDSESPALSERDANTQSSVVPRMKSALGGMMLPEHLTQGDTQTQMPMRRSTAAARTISRVPNSPIEKEMSTAREGSHKHQPPVTTKMMLLPKLANLLEAKKSKLRKTALSLSQSTNTDADKEAIVLCQCGLARDAGDMVNCVHCNTWQHIHCYGFSSSKDPRLPDEHTCYQCLLGGMDEDLLTKMEDLALLRRGMGIVLHDGLQRKTDLGKLMGISPSTAQTLHTRLRSYVVNARGSHKPGFAATGNAPWVPAPPGHPNHDLMLRELFDPLRHIEHCYATQSAVTKPIVEQLLALRSGAMPPPSTPASVLNKKHASATPADGLDLRPSMSPFTTPLRVPTGKRGRDEDEEIFDTPAKRQASTTPLYHRLKSVQSQYILNADGKSSSPAGRGD</sequence>
<dbReference type="InterPro" id="IPR051294">
    <property type="entry name" value="HORMA_MeioticProgression"/>
</dbReference>
<dbReference type="GO" id="GO:0005634">
    <property type="term" value="C:nucleus"/>
    <property type="evidence" value="ECO:0007669"/>
    <property type="project" value="UniProtKB-SubCell"/>
</dbReference>
<evidence type="ECO:0000256" key="5">
    <source>
        <dbReference type="ARBA" id="ARBA00023254"/>
    </source>
</evidence>
<dbReference type="Gene3D" id="3.30.900.10">
    <property type="entry name" value="HORMA domain"/>
    <property type="match status" value="1"/>
</dbReference>
<feature type="region of interest" description="Disordered" evidence="6">
    <location>
        <begin position="67"/>
        <end position="86"/>
    </location>
</feature>
<dbReference type="PANTHER" id="PTHR48225:SF7">
    <property type="entry name" value="MEIOSIS-SPECIFIC PROTEIN HOP1"/>
    <property type="match status" value="1"/>
</dbReference>
<feature type="compositionally biased region" description="Polar residues" evidence="6">
    <location>
        <begin position="77"/>
        <end position="86"/>
    </location>
</feature>
<protein>
    <recommendedName>
        <fullName evidence="7">HORMA domain-containing protein</fullName>
    </recommendedName>
</protein>
<dbReference type="GO" id="GO:0051598">
    <property type="term" value="P:meiotic recombination checkpoint signaling"/>
    <property type="evidence" value="ECO:0007669"/>
    <property type="project" value="TreeGrafter"/>
</dbReference>
<dbReference type="SUPFAM" id="SSF56019">
    <property type="entry name" value="The spindle assembly checkpoint protein mad2"/>
    <property type="match status" value="1"/>
</dbReference>
<dbReference type="InterPro" id="IPR003511">
    <property type="entry name" value="HORMA_dom"/>
</dbReference>
<feature type="region of interest" description="Disordered" evidence="6">
    <location>
        <begin position="658"/>
        <end position="709"/>
    </location>
</feature>
<gene>
    <name evidence="8" type="ORF">TI39_contig4150g00011</name>
</gene>
<feature type="domain" description="HORMA" evidence="7">
    <location>
        <begin position="23"/>
        <end position="256"/>
    </location>
</feature>
<proteinExistence type="predicted"/>